<feature type="binding site" evidence="5">
    <location>
        <position position="54"/>
    </location>
    <ligand>
        <name>Mg(2+)</name>
        <dbReference type="ChEBI" id="CHEBI:18420"/>
    </ligand>
</feature>
<dbReference type="InterPro" id="IPR044154">
    <property type="entry name" value="Arl8a/8b"/>
</dbReference>
<keyword evidence="7" id="KW-0732">Signal</keyword>
<dbReference type="PROSITE" id="PS51419">
    <property type="entry name" value="RAB"/>
    <property type="match status" value="1"/>
</dbReference>
<dbReference type="Gene3D" id="3.40.50.300">
    <property type="entry name" value="P-loop containing nucleotide triphosphate hydrolases"/>
    <property type="match status" value="1"/>
</dbReference>
<evidence type="ECO:0000256" key="2">
    <source>
        <dbReference type="ARBA" id="ARBA00022741"/>
    </source>
</evidence>
<feature type="binding site" evidence="4">
    <location>
        <position position="76"/>
    </location>
    <ligand>
        <name>GTP</name>
        <dbReference type="ChEBI" id="CHEBI:37565"/>
    </ligand>
</feature>
<evidence type="ECO:0000256" key="6">
    <source>
        <dbReference type="RuleBase" id="RU003925"/>
    </source>
</evidence>
<dbReference type="GO" id="GO:0015031">
    <property type="term" value="P:protein transport"/>
    <property type="evidence" value="ECO:0007669"/>
    <property type="project" value="InterPro"/>
</dbReference>
<evidence type="ECO:0000256" key="3">
    <source>
        <dbReference type="ARBA" id="ARBA00023134"/>
    </source>
</evidence>
<comment type="similarity">
    <text evidence="1 6">Belongs to the small GTPase superfamily. Arf family.</text>
</comment>
<name>A0A7S1J3Q3_9EUGL</name>
<dbReference type="PROSITE" id="PS51417">
    <property type="entry name" value="ARF"/>
    <property type="match status" value="1"/>
</dbReference>
<keyword evidence="3 4" id="KW-0342">GTP-binding</keyword>
<keyword evidence="2 4" id="KW-0547">Nucleotide-binding</keyword>
<proteinExistence type="inferred from homology"/>
<dbReference type="GO" id="GO:0003924">
    <property type="term" value="F:GTPase activity"/>
    <property type="evidence" value="ECO:0007669"/>
    <property type="project" value="InterPro"/>
</dbReference>
<feature type="signal peptide" evidence="7">
    <location>
        <begin position="1"/>
        <end position="18"/>
    </location>
</feature>
<dbReference type="PRINTS" id="PR00328">
    <property type="entry name" value="SAR1GTPBP"/>
</dbReference>
<dbReference type="Pfam" id="PF00025">
    <property type="entry name" value="Arf"/>
    <property type="match status" value="1"/>
</dbReference>
<dbReference type="CDD" id="cd04159">
    <property type="entry name" value="Arl10_like"/>
    <property type="match status" value="1"/>
</dbReference>
<dbReference type="NCBIfam" id="TIGR00231">
    <property type="entry name" value="small_GTP"/>
    <property type="match status" value="1"/>
</dbReference>
<dbReference type="SMART" id="SM00178">
    <property type="entry name" value="SAR"/>
    <property type="match status" value="1"/>
</dbReference>
<dbReference type="GO" id="GO:0006952">
    <property type="term" value="P:defense response"/>
    <property type="evidence" value="ECO:0007669"/>
    <property type="project" value="UniProtKB-ARBA"/>
</dbReference>
<organism evidence="8">
    <name type="scientific">Eutreptiella gymnastica</name>
    <dbReference type="NCBI Taxonomy" id="73025"/>
    <lineage>
        <taxon>Eukaryota</taxon>
        <taxon>Discoba</taxon>
        <taxon>Euglenozoa</taxon>
        <taxon>Euglenida</taxon>
        <taxon>Spirocuta</taxon>
        <taxon>Euglenophyceae</taxon>
        <taxon>Eutreptiales</taxon>
        <taxon>Eutreptiaceae</taxon>
        <taxon>Eutreptiella</taxon>
    </lineage>
</organism>
<dbReference type="EMBL" id="HBGA01114686">
    <property type="protein sequence ID" value="CAD9031557.1"/>
    <property type="molecule type" value="Transcribed_RNA"/>
</dbReference>
<dbReference type="PANTHER" id="PTHR45732:SF7">
    <property type="entry name" value="ADP-RIBOSYLATION FACTOR-LIKE PROTEIN 8"/>
    <property type="match status" value="1"/>
</dbReference>
<feature type="binding site" evidence="5">
    <location>
        <position position="34"/>
    </location>
    <ligand>
        <name>Mg(2+)</name>
        <dbReference type="ChEBI" id="CHEBI:18420"/>
    </ligand>
</feature>
<dbReference type="InterPro" id="IPR027417">
    <property type="entry name" value="P-loop_NTPase"/>
</dbReference>
<dbReference type="GO" id="GO:0005525">
    <property type="term" value="F:GTP binding"/>
    <property type="evidence" value="ECO:0007669"/>
    <property type="project" value="UniProtKB-KW"/>
</dbReference>
<dbReference type="GO" id="GO:0046872">
    <property type="term" value="F:metal ion binding"/>
    <property type="evidence" value="ECO:0007669"/>
    <property type="project" value="UniProtKB-KW"/>
</dbReference>
<dbReference type="AlphaFoldDB" id="A0A7S1J3Q3"/>
<feature type="chain" id="PRO_5031179135" description="ADP-ribosylation factor-like protein 8B" evidence="7">
    <location>
        <begin position="19"/>
        <end position="187"/>
    </location>
</feature>
<protein>
    <recommendedName>
        <fullName evidence="9">ADP-ribosylation factor-like protein 8B</fullName>
    </recommendedName>
</protein>
<reference evidence="8" key="1">
    <citation type="submission" date="2021-01" db="EMBL/GenBank/DDBJ databases">
        <authorList>
            <person name="Corre E."/>
            <person name="Pelletier E."/>
            <person name="Niang G."/>
            <person name="Scheremetjew M."/>
            <person name="Finn R."/>
            <person name="Kale V."/>
            <person name="Holt S."/>
            <person name="Cochrane G."/>
            <person name="Meng A."/>
            <person name="Brown T."/>
            <person name="Cohen L."/>
        </authorList>
    </citation>
    <scope>NUCLEOTIDE SEQUENCE</scope>
    <source>
        <strain evidence="8">NIES-381</strain>
    </source>
</reference>
<dbReference type="InterPro" id="IPR005225">
    <property type="entry name" value="Small_GTP-bd"/>
</dbReference>
<dbReference type="SMART" id="SM00175">
    <property type="entry name" value="RAB"/>
    <property type="match status" value="1"/>
</dbReference>
<accession>A0A7S1J3Q3</accession>
<evidence type="ECO:0000313" key="8">
    <source>
        <dbReference type="EMBL" id="CAD9031557.1"/>
    </source>
</evidence>
<sequence length="187" mass="20703">MAALWRNLLAWFRGLFWRQEMELTLVGLQAAGKTTLLNVISEGKHRAEKDTIPTVGLNTRKVTKGNVSIKLWDIGGQPRFRAMWERYCRGVNAIVYVVDSADSNSLGAATTELHELLSKPALGGIPLLVLGNKNDLPNALKVQDLIDAMDLKSVKGREVCCYSISAKNEVNIDTTLDWLIKHSKKSG</sequence>
<gene>
    <name evidence="8" type="ORF">EGYM00392_LOCUS42699</name>
</gene>
<feature type="binding site" evidence="4">
    <location>
        <begin position="27"/>
        <end position="34"/>
    </location>
    <ligand>
        <name>GTP</name>
        <dbReference type="ChEBI" id="CHEBI:37565"/>
    </ligand>
</feature>
<dbReference type="SMART" id="SM00177">
    <property type="entry name" value="ARF"/>
    <property type="match status" value="1"/>
</dbReference>
<dbReference type="FunFam" id="3.40.50.300:FF:000441">
    <property type="entry name" value="ADP-ribosylation factor-like protein 8a"/>
    <property type="match status" value="1"/>
</dbReference>
<dbReference type="GO" id="GO:0051707">
    <property type="term" value="P:response to other organism"/>
    <property type="evidence" value="ECO:0007669"/>
    <property type="project" value="UniProtKB-ARBA"/>
</dbReference>
<keyword evidence="5" id="KW-0479">Metal-binding</keyword>
<dbReference type="SUPFAM" id="SSF52540">
    <property type="entry name" value="P-loop containing nucleoside triphosphate hydrolases"/>
    <property type="match status" value="1"/>
</dbReference>
<evidence type="ECO:0000256" key="1">
    <source>
        <dbReference type="ARBA" id="ARBA00010290"/>
    </source>
</evidence>
<evidence type="ECO:0000256" key="5">
    <source>
        <dbReference type="PIRSR" id="PIRSR606689-2"/>
    </source>
</evidence>
<evidence type="ECO:0008006" key="9">
    <source>
        <dbReference type="Google" id="ProtNLM"/>
    </source>
</evidence>
<keyword evidence="5" id="KW-0460">Magnesium</keyword>
<feature type="binding site" evidence="4">
    <location>
        <begin position="132"/>
        <end position="135"/>
    </location>
    <ligand>
        <name>GTP</name>
        <dbReference type="ChEBI" id="CHEBI:37565"/>
    </ligand>
</feature>
<dbReference type="PANTHER" id="PTHR45732">
    <property type="entry name" value="ADP-RIBOSYLATION FACTOR-LIKE PROTEIN 8"/>
    <property type="match status" value="1"/>
</dbReference>
<evidence type="ECO:0000256" key="7">
    <source>
        <dbReference type="SAM" id="SignalP"/>
    </source>
</evidence>
<dbReference type="InterPro" id="IPR006689">
    <property type="entry name" value="Small_GTPase_ARF/SAR"/>
</dbReference>
<evidence type="ECO:0000256" key="4">
    <source>
        <dbReference type="PIRSR" id="PIRSR606689-1"/>
    </source>
</evidence>